<evidence type="ECO:0000256" key="6">
    <source>
        <dbReference type="ARBA" id="ARBA00046543"/>
    </source>
</evidence>
<evidence type="ECO:0000313" key="7">
    <source>
        <dbReference type="Ensembl" id="ENSPTEP00000005651.1"/>
    </source>
</evidence>
<dbReference type="GO" id="GO:0015030">
    <property type="term" value="C:Cajal body"/>
    <property type="evidence" value="ECO:0007669"/>
    <property type="project" value="UniProtKB-SubCell"/>
</dbReference>
<comment type="similarity">
    <text evidence="3">Belongs to the TCAB1 family.</text>
</comment>
<evidence type="ECO:0000256" key="4">
    <source>
        <dbReference type="ARBA" id="ARBA00040657"/>
    </source>
</evidence>
<proteinExistence type="inferred from homology"/>
<name>A0A8C9GLY9_9PRIM</name>
<dbReference type="GO" id="GO:0000781">
    <property type="term" value="C:chromosome, telomeric region"/>
    <property type="evidence" value="ECO:0007669"/>
    <property type="project" value="UniProtKB-SubCell"/>
</dbReference>
<dbReference type="InterPro" id="IPR036322">
    <property type="entry name" value="WD40_repeat_dom_sf"/>
</dbReference>
<evidence type="ECO:0000256" key="5">
    <source>
        <dbReference type="ARBA" id="ARBA00041558"/>
    </source>
</evidence>
<dbReference type="Proteomes" id="UP000694416">
    <property type="component" value="Unplaced"/>
</dbReference>
<protein>
    <recommendedName>
        <fullName evidence="4">Telomerase Cajal body protein 1</fullName>
    </recommendedName>
    <alternativeName>
        <fullName evidence="5">WD repeat-containing protein 79</fullName>
    </alternativeName>
</protein>
<dbReference type="SUPFAM" id="SSF50978">
    <property type="entry name" value="WD40 repeat-like"/>
    <property type="match status" value="1"/>
</dbReference>
<evidence type="ECO:0000256" key="2">
    <source>
        <dbReference type="ARBA" id="ARBA00004574"/>
    </source>
</evidence>
<sequence>MHKNKNNSVLVNKNKSKNGSKNEFIKQCEFNSDGSCYYCLTNGNMLRLYATEKILLNYLSSNDSSMYNLNELKKLYGNGNDKIFTSDDGISCEKVDSFCYKTGYDTSWIYIYLKEHIYDCKFYPYFDWSNINTCFLGVCSKNRPVNLYNAFDGSVLLSFKIVNDKEEIINCYSLCFHPVNNWILCGTNNKCIQVFDIYKPNDLLENRILGTRKGDGQKGIISCIEYKKEGYGNNSIYCIGDYNNCLYLYDDKINHKNKYILKFETKDDSNGITNVKWYDQFSILSGSRNSKNIYLYDIRNNKKYTQNFERFALTNQKYTFDIYKNYLICGDTFGYIHIYDILTNKLIHKQLINKYSPIVSINIHPQYPLLLTGSGTRRFFDNNSDHKVDVFTNLFYNQNNDLNTYDTNCSNMQHDSSLFPLTSKYINSACTIFCDFLT</sequence>
<evidence type="ECO:0000313" key="8">
    <source>
        <dbReference type="Proteomes" id="UP000694416"/>
    </source>
</evidence>
<reference evidence="7" key="1">
    <citation type="submission" date="2025-08" db="UniProtKB">
        <authorList>
            <consortium name="Ensembl"/>
        </authorList>
    </citation>
    <scope>IDENTIFICATION</scope>
</reference>
<dbReference type="InterPro" id="IPR015943">
    <property type="entry name" value="WD40/YVTN_repeat-like_dom_sf"/>
</dbReference>
<dbReference type="Gene3D" id="2.130.10.10">
    <property type="entry name" value="YVTN repeat-like/Quinoprotein amine dehydrogenase"/>
    <property type="match status" value="1"/>
</dbReference>
<evidence type="ECO:0000256" key="1">
    <source>
        <dbReference type="ARBA" id="ARBA00004408"/>
    </source>
</evidence>
<comment type="subunit">
    <text evidence="6">Component of the telomerase holoenzyme complex composed of one molecule of TERT, one molecule of WRAP53/TCAB1, two molecules of H/ACA ribonucleoprotein complex subunits DKC1, NOP10, NHP2 and GAR1, and a telomerase RNA template component (TERC). The telomerase holoenzyme complex is associated with TEP1, SMG6/EST1A and POT1. Interacts with the chaperonin-containing T-complex (TRiC) complex; which mediates the folding of WRAP53/TCAB1. Interacts with COIL. Interacts with SMN1. Interacts with RNF8. Interacts with histone H2AX.</text>
</comment>
<dbReference type="PANTHER" id="PTHR13211">
    <property type="entry name" value="TELOMERASE CAJAL BODY PROTEIN 1"/>
    <property type="match status" value="1"/>
</dbReference>
<keyword evidence="8" id="KW-1185">Reference proteome</keyword>
<organism evidence="7 8">
    <name type="scientific">Piliocolobus tephrosceles</name>
    <name type="common">Ugandan red Colobus</name>
    <dbReference type="NCBI Taxonomy" id="591936"/>
    <lineage>
        <taxon>Eukaryota</taxon>
        <taxon>Metazoa</taxon>
        <taxon>Chordata</taxon>
        <taxon>Craniata</taxon>
        <taxon>Vertebrata</taxon>
        <taxon>Euteleostomi</taxon>
        <taxon>Mammalia</taxon>
        <taxon>Eutheria</taxon>
        <taxon>Euarchontoglires</taxon>
        <taxon>Primates</taxon>
        <taxon>Haplorrhini</taxon>
        <taxon>Catarrhini</taxon>
        <taxon>Cercopithecidae</taxon>
        <taxon>Colobinae</taxon>
        <taxon>Piliocolobus</taxon>
    </lineage>
</organism>
<dbReference type="Ensembl" id="ENSPTET00000008703.1">
    <property type="protein sequence ID" value="ENSPTEP00000005651.1"/>
    <property type="gene ID" value="ENSPTEG00000006549.1"/>
</dbReference>
<comment type="subcellular location">
    <subcellularLocation>
        <location evidence="2">Chromosome</location>
        <location evidence="2">Telomere</location>
    </subcellularLocation>
    <subcellularLocation>
        <location evidence="1">Nucleus</location>
        <location evidence="1">Cajal body</location>
    </subcellularLocation>
</comment>
<dbReference type="InterPro" id="IPR051150">
    <property type="entry name" value="SWT21/TCAB1_mRNA_Telomere"/>
</dbReference>
<accession>A0A8C9GLY9</accession>
<dbReference type="PANTHER" id="PTHR13211:SF0">
    <property type="entry name" value="TELOMERASE CAJAL BODY PROTEIN 1"/>
    <property type="match status" value="1"/>
</dbReference>
<reference evidence="7" key="2">
    <citation type="submission" date="2025-09" db="UniProtKB">
        <authorList>
            <consortium name="Ensembl"/>
        </authorList>
    </citation>
    <scope>IDENTIFICATION</scope>
</reference>
<dbReference type="InterPro" id="IPR001680">
    <property type="entry name" value="WD40_rpt"/>
</dbReference>
<dbReference type="AlphaFoldDB" id="A0A8C9GLY9"/>
<evidence type="ECO:0000256" key="3">
    <source>
        <dbReference type="ARBA" id="ARBA00038279"/>
    </source>
</evidence>
<dbReference type="SMART" id="SM00320">
    <property type="entry name" value="WD40"/>
    <property type="match status" value="3"/>
</dbReference>
<dbReference type="Pfam" id="PF00400">
    <property type="entry name" value="WD40"/>
    <property type="match status" value="1"/>
</dbReference>